<reference evidence="2" key="1">
    <citation type="journal article" date="2014" name="BMC Genomics">
        <title>The Babesia bovis gene and promoter model: an update from full-length EST analysis.</title>
        <authorList>
            <person name="Yamagishi J."/>
            <person name="Wakaguri H."/>
            <person name="Yokoyama N."/>
            <person name="Yamashita R."/>
            <person name="Suzuki Y."/>
            <person name="Xuan X."/>
            <person name="Igarashi I."/>
        </authorList>
    </citation>
    <scope>NUCLEOTIDE SEQUENCE</scope>
    <source>
        <strain evidence="2">Texas</strain>
    </source>
</reference>
<dbReference type="VEuPathDB" id="PiroplasmaDB:BBOV_I001095"/>
<evidence type="ECO:0000313" key="2">
    <source>
        <dbReference type="EMBL" id="BAN65898.1"/>
    </source>
</evidence>
<feature type="transmembrane region" description="Helical" evidence="1">
    <location>
        <begin position="69"/>
        <end position="90"/>
    </location>
</feature>
<name>S6B399_BABBO</name>
<sequence length="124" mass="13790">MTIHKANLLWLEEINISRPTIVGGLGLACTILLSHATTVVLGKKSSKHLGDKEKRKRRRRESRFSRERIIHIATIVVAVVVVTSGMIGLVCKYGEVCSGGEVYCAFVLLITLIVVVFAWLFINR</sequence>
<proteinExistence type="evidence at transcript level"/>
<dbReference type="PROSITE" id="PS51257">
    <property type="entry name" value="PROKAR_LIPOPROTEIN"/>
    <property type="match status" value="1"/>
</dbReference>
<feature type="transmembrane region" description="Helical" evidence="1">
    <location>
        <begin position="20"/>
        <end position="42"/>
    </location>
</feature>
<accession>S6B399</accession>
<organism evidence="2">
    <name type="scientific">Babesia bovis</name>
    <dbReference type="NCBI Taxonomy" id="5865"/>
    <lineage>
        <taxon>Eukaryota</taxon>
        <taxon>Sar</taxon>
        <taxon>Alveolata</taxon>
        <taxon>Apicomplexa</taxon>
        <taxon>Aconoidasida</taxon>
        <taxon>Piroplasmida</taxon>
        <taxon>Babesiidae</taxon>
        <taxon>Babesia</taxon>
    </lineage>
</organism>
<protein>
    <recommendedName>
        <fullName evidence="3">Transmembrane protein</fullName>
    </recommendedName>
</protein>
<keyword evidence="1" id="KW-0472">Membrane</keyword>
<keyword evidence="1" id="KW-0812">Transmembrane</keyword>
<evidence type="ECO:0008006" key="3">
    <source>
        <dbReference type="Google" id="ProtNLM"/>
    </source>
</evidence>
<dbReference type="EMBL" id="AK442104">
    <property type="protein sequence ID" value="BAN65898.1"/>
    <property type="molecule type" value="mRNA"/>
</dbReference>
<dbReference type="AlphaFoldDB" id="S6B399"/>
<evidence type="ECO:0000256" key="1">
    <source>
        <dbReference type="SAM" id="Phobius"/>
    </source>
</evidence>
<feature type="transmembrane region" description="Helical" evidence="1">
    <location>
        <begin position="102"/>
        <end position="122"/>
    </location>
</feature>
<keyword evidence="1" id="KW-1133">Transmembrane helix</keyword>